<dbReference type="Proteomes" id="UP000676565">
    <property type="component" value="Unassembled WGS sequence"/>
</dbReference>
<dbReference type="PANTHER" id="PTHR38340">
    <property type="entry name" value="S-LAYER PROTEIN"/>
    <property type="match status" value="1"/>
</dbReference>
<protein>
    <recommendedName>
        <fullName evidence="5">Calcium-binding protein</fullName>
    </recommendedName>
</protein>
<evidence type="ECO:0008006" key="5">
    <source>
        <dbReference type="Google" id="ProtNLM"/>
    </source>
</evidence>
<dbReference type="InterPro" id="IPR001343">
    <property type="entry name" value="Hemolysn_Ca-bd"/>
</dbReference>
<dbReference type="InterPro" id="IPR050557">
    <property type="entry name" value="RTX_toxin/Mannuronan_C5-epim"/>
</dbReference>
<organism evidence="3 4">
    <name type="scientific">Gemmata palustris</name>
    <dbReference type="NCBI Taxonomy" id="2822762"/>
    <lineage>
        <taxon>Bacteria</taxon>
        <taxon>Pseudomonadati</taxon>
        <taxon>Planctomycetota</taxon>
        <taxon>Planctomycetia</taxon>
        <taxon>Gemmatales</taxon>
        <taxon>Gemmataceae</taxon>
        <taxon>Gemmata</taxon>
    </lineage>
</organism>
<dbReference type="InterPro" id="IPR018511">
    <property type="entry name" value="Hemolysin-typ_Ca-bd_CS"/>
</dbReference>
<comment type="subcellular location">
    <subcellularLocation>
        <location evidence="1">Secreted</location>
    </subcellularLocation>
</comment>
<comment type="caution">
    <text evidence="3">The sequence shown here is derived from an EMBL/GenBank/DDBJ whole genome shotgun (WGS) entry which is preliminary data.</text>
</comment>
<dbReference type="Pfam" id="PF00353">
    <property type="entry name" value="HemolysinCabind"/>
    <property type="match status" value="1"/>
</dbReference>
<keyword evidence="4" id="KW-1185">Reference proteome</keyword>
<gene>
    <name evidence="3" type="ORF">J8F10_05590</name>
</gene>
<evidence type="ECO:0000256" key="2">
    <source>
        <dbReference type="ARBA" id="ARBA00022525"/>
    </source>
</evidence>
<dbReference type="PRINTS" id="PR00313">
    <property type="entry name" value="CABNDNGRPT"/>
</dbReference>
<evidence type="ECO:0000313" key="4">
    <source>
        <dbReference type="Proteomes" id="UP000676565"/>
    </source>
</evidence>
<accession>A0ABS5BM41</accession>
<dbReference type="PROSITE" id="PS00330">
    <property type="entry name" value="HEMOLYSIN_CALCIUM"/>
    <property type="match status" value="1"/>
</dbReference>
<dbReference type="InterPro" id="IPR011049">
    <property type="entry name" value="Serralysin-like_metalloprot_C"/>
</dbReference>
<dbReference type="Gene3D" id="2.150.10.10">
    <property type="entry name" value="Serralysin-like metalloprotease, C-terminal"/>
    <property type="match status" value="1"/>
</dbReference>
<dbReference type="SUPFAM" id="SSF51120">
    <property type="entry name" value="beta-Roll"/>
    <property type="match status" value="1"/>
</dbReference>
<proteinExistence type="predicted"/>
<reference evidence="3 4" key="1">
    <citation type="submission" date="2021-04" db="EMBL/GenBank/DDBJ databases">
        <authorList>
            <person name="Ivanova A."/>
        </authorList>
    </citation>
    <scope>NUCLEOTIDE SEQUENCE [LARGE SCALE GENOMIC DNA]</scope>
    <source>
        <strain evidence="3 4">G18</strain>
    </source>
</reference>
<dbReference type="EMBL" id="JAGKQQ010000001">
    <property type="protein sequence ID" value="MBP3954756.1"/>
    <property type="molecule type" value="Genomic_DNA"/>
</dbReference>
<evidence type="ECO:0000313" key="3">
    <source>
        <dbReference type="EMBL" id="MBP3954756.1"/>
    </source>
</evidence>
<sequence length="396" mass="39649">MTSGTVFLSDVTLTNATDAPTVEVSNGTLILRNVVIEKSSAFDQSAVLVTGGTVDLGTAASPGGNRINTNGRGKLIHNAGGNGVAAVGNTFQVDGGTLTSPYRIKDQIFDALNAGGGGLVTYVPGSAFVTVGSGGSIQRGIDAVAAGGTVNVEAGSYQKYDAGSKLVTVDFENGPVLTQRADALDPRVRTLVVTGTPGNDRVLFTPGGGAGGTVNVLVNDVAEGTFRPTGRLIAAGEAGADDIQVAGAITLPAWLYGGDGNDRLKGGGGANVVLGGAGKDQLHGGQGRDLLIGGPGADQLQGNSGDDLLIGGATAFDNNQSALGAIMAEWASERSIEERVTALSGTGIGPRANGNVFLTVAGPAATVFDDDAVDVLSGGSGKHWYFDDLFSGPFVD</sequence>
<dbReference type="PANTHER" id="PTHR38340:SF1">
    <property type="entry name" value="S-LAYER PROTEIN"/>
    <property type="match status" value="1"/>
</dbReference>
<keyword evidence="2" id="KW-0964">Secreted</keyword>
<evidence type="ECO:0000256" key="1">
    <source>
        <dbReference type="ARBA" id="ARBA00004613"/>
    </source>
</evidence>
<name>A0ABS5BM41_9BACT</name>
<dbReference type="RefSeq" id="WP_210652872.1">
    <property type="nucleotide sequence ID" value="NZ_JAGKQQ010000001.1"/>
</dbReference>